<keyword evidence="7" id="KW-0333">Golgi apparatus</keyword>
<comment type="subcellular location">
    <subcellularLocation>
        <location evidence="1">Endoplasmic reticulum</location>
    </subcellularLocation>
    <subcellularLocation>
        <location evidence="2">Golgi apparatus</location>
    </subcellularLocation>
</comment>
<gene>
    <name evidence="8" type="ORF">H312_01558</name>
</gene>
<dbReference type="Pfam" id="PF04051">
    <property type="entry name" value="TRAPP"/>
    <property type="match status" value="1"/>
</dbReference>
<protein>
    <recommendedName>
        <fullName evidence="10">Trafficking protein particle complex subunit</fullName>
    </recommendedName>
</protein>
<dbReference type="HOGENOM" id="CLU_142964_0_0_1"/>
<dbReference type="STRING" id="1288291.A0A059F225"/>
<keyword evidence="6" id="KW-0931">ER-Golgi transport</keyword>
<keyword evidence="4" id="KW-0813">Transport</keyword>
<organism evidence="8 9">
    <name type="scientific">Anncaliia algerae PRA339</name>
    <dbReference type="NCBI Taxonomy" id="1288291"/>
    <lineage>
        <taxon>Eukaryota</taxon>
        <taxon>Fungi</taxon>
        <taxon>Fungi incertae sedis</taxon>
        <taxon>Microsporidia</taxon>
        <taxon>Tubulinosematoidea</taxon>
        <taxon>Tubulinosematidae</taxon>
        <taxon>Anncaliia</taxon>
    </lineage>
</organism>
<evidence type="ECO:0000313" key="9">
    <source>
        <dbReference type="Proteomes" id="UP000030655"/>
    </source>
</evidence>
<reference evidence="9" key="1">
    <citation type="submission" date="2013-02" db="EMBL/GenBank/DDBJ databases">
        <authorList>
            <consortium name="The Broad Institute Genome Sequencing Platform"/>
            <person name="Cuomo C."/>
            <person name="Becnel J."/>
            <person name="Sanscrainte N."/>
            <person name="Walker B."/>
            <person name="Young S.K."/>
            <person name="Zeng Q."/>
            <person name="Gargeya S."/>
            <person name="Fitzgerald M."/>
            <person name="Haas B."/>
            <person name="Abouelleil A."/>
            <person name="Alvarado L."/>
            <person name="Arachchi H.M."/>
            <person name="Berlin A.M."/>
            <person name="Chapman S.B."/>
            <person name="Dewar J."/>
            <person name="Goldberg J."/>
            <person name="Griggs A."/>
            <person name="Gujja S."/>
            <person name="Hansen M."/>
            <person name="Howarth C."/>
            <person name="Imamovic A."/>
            <person name="Larimer J."/>
            <person name="McCowan C."/>
            <person name="Murphy C."/>
            <person name="Neiman D."/>
            <person name="Pearson M."/>
            <person name="Priest M."/>
            <person name="Roberts A."/>
            <person name="Saif S."/>
            <person name="Shea T."/>
            <person name="Sisk P."/>
            <person name="Sykes S."/>
            <person name="Wortman J."/>
            <person name="Nusbaum C."/>
            <person name="Birren B."/>
        </authorList>
    </citation>
    <scope>NUCLEOTIDE SEQUENCE [LARGE SCALE GENOMIC DNA]</scope>
    <source>
        <strain evidence="9">PRA339</strain>
    </source>
</reference>
<dbReference type="InterPro" id="IPR024096">
    <property type="entry name" value="NO_sig/Golgi_transp_ligand-bd"/>
</dbReference>
<dbReference type="GO" id="GO:0006888">
    <property type="term" value="P:endoplasmic reticulum to Golgi vesicle-mediated transport"/>
    <property type="evidence" value="ECO:0007669"/>
    <property type="project" value="TreeGrafter"/>
</dbReference>
<evidence type="ECO:0000256" key="6">
    <source>
        <dbReference type="ARBA" id="ARBA00022892"/>
    </source>
</evidence>
<name>A0A059F225_9MICR</name>
<reference evidence="8 9" key="2">
    <citation type="submission" date="2014-03" db="EMBL/GenBank/DDBJ databases">
        <title>The Genome Sequence of Anncaliia algerae insect isolate PRA339.</title>
        <authorList>
            <consortium name="The Broad Institute Genome Sequencing Platform"/>
            <consortium name="The Broad Institute Genome Sequencing Center for Infectious Disease"/>
            <person name="Cuomo C."/>
            <person name="Becnel J."/>
            <person name="Sanscrainte N."/>
            <person name="Walker B."/>
            <person name="Young S.K."/>
            <person name="Zeng Q."/>
            <person name="Gargeya S."/>
            <person name="Fitzgerald M."/>
            <person name="Haas B."/>
            <person name="Abouelleil A."/>
            <person name="Alvarado L."/>
            <person name="Arachchi H.M."/>
            <person name="Berlin A.M."/>
            <person name="Chapman S.B."/>
            <person name="Dewar J."/>
            <person name="Goldberg J."/>
            <person name="Griggs A."/>
            <person name="Gujja S."/>
            <person name="Hansen M."/>
            <person name="Howarth C."/>
            <person name="Imamovic A."/>
            <person name="Larimer J."/>
            <person name="McCowan C."/>
            <person name="Murphy C."/>
            <person name="Neiman D."/>
            <person name="Pearson M."/>
            <person name="Priest M."/>
            <person name="Roberts A."/>
            <person name="Saif S."/>
            <person name="Shea T."/>
            <person name="Sisk P."/>
            <person name="Sykes S."/>
            <person name="Wortman J."/>
            <person name="Nusbaum C."/>
            <person name="Birren B."/>
        </authorList>
    </citation>
    <scope>NUCLEOTIDE SEQUENCE [LARGE SCALE GENOMIC DNA]</scope>
    <source>
        <strain evidence="8 9">PRA339</strain>
    </source>
</reference>
<keyword evidence="5" id="KW-0256">Endoplasmic reticulum</keyword>
<evidence type="ECO:0000256" key="2">
    <source>
        <dbReference type="ARBA" id="ARBA00004555"/>
    </source>
</evidence>
<dbReference type="EMBL" id="KK365153">
    <property type="protein sequence ID" value="KCZ81011.1"/>
    <property type="molecule type" value="Genomic_DNA"/>
</dbReference>
<dbReference type="SUPFAM" id="SSF111126">
    <property type="entry name" value="Ligand-binding domain in the NO signalling and Golgi transport"/>
    <property type="match status" value="1"/>
</dbReference>
<dbReference type="PANTHER" id="PTHR20902:SF0">
    <property type="entry name" value="TRAFFICKING PROTEIN PARTICLE COMPLEX SUBUNIT 5"/>
    <property type="match status" value="1"/>
</dbReference>
<dbReference type="GO" id="GO:0005783">
    <property type="term" value="C:endoplasmic reticulum"/>
    <property type="evidence" value="ECO:0007669"/>
    <property type="project" value="UniProtKB-SubCell"/>
</dbReference>
<evidence type="ECO:0000256" key="4">
    <source>
        <dbReference type="ARBA" id="ARBA00022448"/>
    </source>
</evidence>
<comment type="similarity">
    <text evidence="3">Belongs to the TRAPP small subunits family. BET3 subfamily.</text>
</comment>
<dbReference type="OrthoDB" id="10254842at2759"/>
<keyword evidence="9" id="KW-1185">Reference proteome</keyword>
<proteinExistence type="inferred from homology"/>
<dbReference type="Gene3D" id="3.30.1380.20">
    <property type="entry name" value="Trafficking protein particle complex subunit 3"/>
    <property type="match status" value="1"/>
</dbReference>
<dbReference type="Proteomes" id="UP000030655">
    <property type="component" value="Unassembled WGS sequence"/>
</dbReference>
<dbReference type="VEuPathDB" id="MicrosporidiaDB:H312_01558"/>
<dbReference type="InterPro" id="IPR016696">
    <property type="entry name" value="TRAPP-I_su5"/>
</dbReference>
<dbReference type="GO" id="GO:1990072">
    <property type="term" value="C:TRAPPIII protein complex"/>
    <property type="evidence" value="ECO:0007669"/>
    <property type="project" value="TreeGrafter"/>
</dbReference>
<dbReference type="InterPro" id="IPR007194">
    <property type="entry name" value="TRAPP_component"/>
</dbReference>
<dbReference type="GO" id="GO:1990071">
    <property type="term" value="C:TRAPPII protein complex"/>
    <property type="evidence" value="ECO:0007669"/>
    <property type="project" value="TreeGrafter"/>
</dbReference>
<sequence>MISSSFLSFFISEIIQEMIIKSLPIEKSLHTLGRKIAPYLIELYEFNRDIDLDSLIYKITYIFLPHIFTTTRKISKRENIYFISENVPLIMSYMSIPSEGFSADALIAGIIERVINVTGYECNVNAYTAPENGFPRKTIYSIEIIHKEIKELF</sequence>
<evidence type="ECO:0000256" key="1">
    <source>
        <dbReference type="ARBA" id="ARBA00004240"/>
    </source>
</evidence>
<accession>A0A059F225</accession>
<evidence type="ECO:0008006" key="10">
    <source>
        <dbReference type="Google" id="ProtNLM"/>
    </source>
</evidence>
<evidence type="ECO:0000256" key="7">
    <source>
        <dbReference type="ARBA" id="ARBA00023034"/>
    </source>
</evidence>
<dbReference type="AlphaFoldDB" id="A0A059F225"/>
<dbReference type="GO" id="GO:1990070">
    <property type="term" value="C:TRAPPI protein complex"/>
    <property type="evidence" value="ECO:0007669"/>
    <property type="project" value="TreeGrafter"/>
</dbReference>
<dbReference type="PANTHER" id="PTHR20902">
    <property type="entry name" value="41-2 PROTEIN ANTIGEN-RELATED"/>
    <property type="match status" value="1"/>
</dbReference>
<evidence type="ECO:0000313" key="8">
    <source>
        <dbReference type="EMBL" id="KCZ81011.1"/>
    </source>
</evidence>
<evidence type="ECO:0000256" key="3">
    <source>
        <dbReference type="ARBA" id="ARBA00006218"/>
    </source>
</evidence>
<evidence type="ECO:0000256" key="5">
    <source>
        <dbReference type="ARBA" id="ARBA00022824"/>
    </source>
</evidence>